<dbReference type="InterPro" id="IPR050839">
    <property type="entry name" value="Rho-assoc_Ser/Thr_Kinase"/>
</dbReference>
<feature type="compositionally biased region" description="Polar residues" evidence="2">
    <location>
        <begin position="179"/>
        <end position="199"/>
    </location>
</feature>
<gene>
    <name evidence="4" type="ORF">AK812_SmicGene37971</name>
</gene>
<dbReference type="Gene3D" id="3.40.395.10">
    <property type="entry name" value="Adenoviral Proteinase, Chain A"/>
    <property type="match status" value="1"/>
</dbReference>
<dbReference type="EMBL" id="LSRX01001276">
    <property type="protein sequence ID" value="OLP81482.1"/>
    <property type="molecule type" value="Genomic_DNA"/>
</dbReference>
<feature type="region of interest" description="Disordered" evidence="2">
    <location>
        <begin position="1361"/>
        <end position="1405"/>
    </location>
</feature>
<dbReference type="InterPro" id="IPR001849">
    <property type="entry name" value="PH_domain"/>
</dbReference>
<evidence type="ECO:0000313" key="4">
    <source>
        <dbReference type="EMBL" id="OLP81482.1"/>
    </source>
</evidence>
<dbReference type="PANTHER" id="PTHR22988">
    <property type="entry name" value="MYOTONIC DYSTROPHY S/T KINASE-RELATED"/>
    <property type="match status" value="1"/>
</dbReference>
<evidence type="ECO:0000256" key="2">
    <source>
        <dbReference type="SAM" id="MobiDB-lite"/>
    </source>
</evidence>
<evidence type="ECO:0000313" key="5">
    <source>
        <dbReference type="Proteomes" id="UP000186817"/>
    </source>
</evidence>
<comment type="caution">
    <text evidence="4">The sequence shown here is derived from an EMBL/GenBank/DDBJ whole genome shotgun (WGS) entry which is preliminary data.</text>
</comment>
<dbReference type="SMART" id="SM00233">
    <property type="entry name" value="PH"/>
    <property type="match status" value="1"/>
</dbReference>
<sequence>MAFTVPASGRLPRSTAPPEAADKHELKAVLAAQESEMHAMKTQLAEAQRECNRLKHKLRDVETEVQVAKQVTASATDRLTAHAERKDLLLSAGVERGGLERAKLEEELQRMERLLWERDQEIKKLRHTAGNLEKNQLQLDLEMRGLHAAKETSTLEARELSTGIADLLHSRLQKVPSTHSGFLDSMASSNPFSTQNLDAQRQREEKRLKESTQRLDLKRKEHAELKHRASQAAAEAKKMEEEDAALHHRVQLFEQQLREKQGQMELHDKKFVHEGGLLREHVEELRKAVAKEQTSFMAADHCSVLHSQVQDEAKATKQEIQSLLAIVLQLDSALRARHQHVHSAEVKSDAIDVALHALLRNRPDAVGVVCRLRYENLCWRNSRHCTAHVEFHPMRAGARRSGPTQQTSLRTLHEGELTVLRRGGAEDRYCILCYETFQYYTSAKDFKQGKAPLVTFPLLATSSFDASPTGLKLRHGARVILLEGQCEDVALWCQALEEAFGTAKTRGSELELQILGFDGSQLCRVLAEPSWRVRDLKVRAAVCLTGSLTAPLQALWVYGQLLQWANCAQPGGTAPSPEQLVDQFKAFLLRSRLDVWDLPSLRVPGQIWIEFEGVTHPVQVSGPIKVAELVAAEKALAGPGHKVQVFRDNCELAPHFFLRANASTAPHQVLLSCKASRRSPVWQDAQVLVGTSDITLWTGLLRLQAAMPSNKCLVVPPKCATALLELTHPAGSDFSWPETVRCCLLAFVDQAHWSLLVLFADTCGVTATHYDDIPGRSLAAAQLIARSFCALCGVRLLGLDSVCCWEQQGPSDCGAIALAHAAVALSGGQAQPVFLQDAMSFVANMPFHKATLYGFGELSEDQSGRLHDLLLEKGVATEHVKERINAAVSRLGAGPIATALGAQNVWQALKAAGSTPNALFRWIKPEEVKALAETKAAARFGTAVAHPRQKKQKVKSQTVRPSMQIDPDSLQLVPGSFKSSEGQPLAQLALSEVVTQACGVAFCSPLQAAPFLQAYSSLSVDALAVVCTSALPPEACAGAPVTNIQFPAIYAPTQEAILLQGSLLQLGDEVVQLVTPDIAEVERLETVTGRLSYFRDEANVAWTDVAQAPLRAIVQQAPCLSLCKDSNCKGDCLHFHPALEETVDRLILDAWGRSFAKAEGGRATPAQAELFQVMIRVPSSALKLLHRTTTPGLYFEPRANDGYSPHPNFAVIWLPGKDRAQVQHVLRTCDKAVAITRLGRRFGIRVKEADEVAVHTLLRPDVDFVKLRISARYRLHPLPHGMQRAHLAKLLKEWKWPAKPLQPARGDAVGSAWEVGAECEPPAPTLPAGSQYVLITKLKDLQSGPKAPDVCASSKTRQHILREEQESASSSAEPWAGGNDPWSAYRAPPGLPAPTAKPSQAGDKLSQIRTELRQDLQSLVQQKLAEQAAPASAAATHSADQDSRIQKLEVGVQELQMQNRKFEGWFQSFGTQLSESKAQVNDLQRTMQGQQADVAKLRGEVTSAVSSLKSDMNNRLDDQLQRIEALLSKKSRTE</sequence>
<accession>A0A1Q9CEZ3</accession>
<dbReference type="GO" id="GO:0005737">
    <property type="term" value="C:cytoplasm"/>
    <property type="evidence" value="ECO:0007669"/>
    <property type="project" value="TreeGrafter"/>
</dbReference>
<feature type="domain" description="PH" evidence="3">
    <location>
        <begin position="411"/>
        <end position="503"/>
    </location>
</feature>
<feature type="coiled-coil region" evidence="1">
    <location>
        <begin position="23"/>
        <end position="124"/>
    </location>
</feature>
<dbReference type="GO" id="GO:0004674">
    <property type="term" value="F:protein serine/threonine kinase activity"/>
    <property type="evidence" value="ECO:0007669"/>
    <property type="project" value="TreeGrafter"/>
</dbReference>
<dbReference type="Proteomes" id="UP000186817">
    <property type="component" value="Unassembled WGS sequence"/>
</dbReference>
<dbReference type="PANTHER" id="PTHR22988:SF75">
    <property type="entry name" value="MYOSIN-16-LIKE"/>
    <property type="match status" value="1"/>
</dbReference>
<evidence type="ECO:0000259" key="3">
    <source>
        <dbReference type="SMART" id="SM00233"/>
    </source>
</evidence>
<protein>
    <recommendedName>
        <fullName evidence="3">PH domain-containing protein</fullName>
    </recommendedName>
</protein>
<dbReference type="GO" id="GO:0005856">
    <property type="term" value="C:cytoskeleton"/>
    <property type="evidence" value="ECO:0007669"/>
    <property type="project" value="TreeGrafter"/>
</dbReference>
<keyword evidence="5" id="KW-1185">Reference proteome</keyword>
<feature type="compositionally biased region" description="Basic and acidic residues" evidence="2">
    <location>
        <begin position="200"/>
        <end position="213"/>
    </location>
</feature>
<feature type="coiled-coil region" evidence="1">
    <location>
        <begin position="1473"/>
        <end position="1533"/>
    </location>
</feature>
<dbReference type="GO" id="GO:0031032">
    <property type="term" value="P:actomyosin structure organization"/>
    <property type="evidence" value="ECO:0007669"/>
    <property type="project" value="TreeGrafter"/>
</dbReference>
<proteinExistence type="predicted"/>
<name>A0A1Q9CEZ3_SYMMI</name>
<organism evidence="4 5">
    <name type="scientific">Symbiodinium microadriaticum</name>
    <name type="common">Dinoflagellate</name>
    <name type="synonym">Zooxanthella microadriatica</name>
    <dbReference type="NCBI Taxonomy" id="2951"/>
    <lineage>
        <taxon>Eukaryota</taxon>
        <taxon>Sar</taxon>
        <taxon>Alveolata</taxon>
        <taxon>Dinophyceae</taxon>
        <taxon>Suessiales</taxon>
        <taxon>Symbiodiniaceae</taxon>
        <taxon>Symbiodinium</taxon>
    </lineage>
</organism>
<feature type="region of interest" description="Disordered" evidence="2">
    <location>
        <begin position="179"/>
        <end position="213"/>
    </location>
</feature>
<reference evidence="4 5" key="1">
    <citation type="submission" date="2016-02" db="EMBL/GenBank/DDBJ databases">
        <title>Genome analysis of coral dinoflagellate symbionts highlights evolutionary adaptations to a symbiotic lifestyle.</title>
        <authorList>
            <person name="Aranda M."/>
            <person name="Li Y."/>
            <person name="Liew Y.J."/>
            <person name="Baumgarten S."/>
            <person name="Simakov O."/>
            <person name="Wilson M."/>
            <person name="Piel J."/>
            <person name="Ashoor H."/>
            <person name="Bougouffa S."/>
            <person name="Bajic V.B."/>
            <person name="Ryu T."/>
            <person name="Ravasi T."/>
            <person name="Bayer T."/>
            <person name="Micklem G."/>
            <person name="Kim H."/>
            <person name="Bhak J."/>
            <person name="Lajeunesse T.C."/>
            <person name="Voolstra C.R."/>
        </authorList>
    </citation>
    <scope>NUCLEOTIDE SEQUENCE [LARGE SCALE GENOMIC DNA]</scope>
    <source>
        <strain evidence="4 5">CCMP2467</strain>
    </source>
</reference>
<dbReference type="OrthoDB" id="440862at2759"/>
<keyword evidence="1" id="KW-0175">Coiled coil</keyword>
<evidence type="ECO:0000256" key="1">
    <source>
        <dbReference type="SAM" id="Coils"/>
    </source>
</evidence>
<feature type="region of interest" description="Disordered" evidence="2">
    <location>
        <begin position="1"/>
        <end position="22"/>
    </location>
</feature>